<evidence type="ECO:0000256" key="2">
    <source>
        <dbReference type="ARBA" id="ARBA00016807"/>
    </source>
</evidence>
<comment type="subunit">
    <text evidence="1">Self-associates forming complexes of several hundred monomers.</text>
</comment>
<gene>
    <name evidence="7" type="ORF">LARSCL_LOCUS20575</name>
</gene>
<organism evidence="7 8">
    <name type="scientific">Larinioides sclopetarius</name>
    <dbReference type="NCBI Taxonomy" id="280406"/>
    <lineage>
        <taxon>Eukaryota</taxon>
        <taxon>Metazoa</taxon>
        <taxon>Ecdysozoa</taxon>
        <taxon>Arthropoda</taxon>
        <taxon>Chelicerata</taxon>
        <taxon>Arachnida</taxon>
        <taxon>Araneae</taxon>
        <taxon>Araneomorphae</taxon>
        <taxon>Entelegynae</taxon>
        <taxon>Araneoidea</taxon>
        <taxon>Araneidae</taxon>
        <taxon>Larinioides</taxon>
    </lineage>
</organism>
<dbReference type="GO" id="GO:0005634">
    <property type="term" value="C:nucleus"/>
    <property type="evidence" value="ECO:0007669"/>
    <property type="project" value="TreeGrafter"/>
</dbReference>
<proteinExistence type="predicted"/>
<dbReference type="EMBL" id="CAXIEN010000445">
    <property type="protein sequence ID" value="CAL1297900.1"/>
    <property type="molecule type" value="Genomic_DNA"/>
</dbReference>
<dbReference type="AlphaFoldDB" id="A0AAV2BQB7"/>
<dbReference type="Proteomes" id="UP001497382">
    <property type="component" value="Unassembled WGS sequence"/>
</dbReference>
<evidence type="ECO:0000313" key="8">
    <source>
        <dbReference type="Proteomes" id="UP001497382"/>
    </source>
</evidence>
<evidence type="ECO:0000259" key="6">
    <source>
        <dbReference type="Pfam" id="PF13873"/>
    </source>
</evidence>
<feature type="region of interest" description="Disordered" evidence="5">
    <location>
        <begin position="163"/>
        <end position="210"/>
    </location>
</feature>
<accession>A0AAV2BQB7</accession>
<sequence>MNETATTKKKTNVRAKPNQIRMIVEAIEQNPFLNEYKVSSTYTAAKRNEDWEKLAQKLNRSGGAIKSVRVWQKCWSDKKGEVRRKTNAIKAARLKTSDGNNEEMKLTPLEEKIVLLIAPDAAGGLGVEESELRPKVQELVIPKVEVCPDSPENGSFNIIATSQPISQESNQTNSEECLQSDTASRLSESVESNQPESLPPHPKTTEVRPRYLLRREYVNPKVEDCPASPANESSNVMETSQPFGQESNQTELEEHLRPDSPPCPPNTEESRQPESSQSFSQPKLPENRPRTRARTKPVVLKSDNAQKLVDGQTKMAAALTRCAAALEKRNEIQEKALEVEKRKVDAQERLLKIKKEKADAFIEILSILKDKI</sequence>
<comment type="function">
    <text evidence="3">Involved in transvection phenomena (= synapsis-dependent gene expression), where the synaptic pairing of chromosomes carrying genes with which zeste interacts influences the expression of these genes. Zeste binds to DNA and stimulates transcription from a nearby promoter.</text>
</comment>
<evidence type="ECO:0000313" key="7">
    <source>
        <dbReference type="EMBL" id="CAL1297900.1"/>
    </source>
</evidence>
<feature type="region of interest" description="Disordered" evidence="5">
    <location>
        <begin position="222"/>
        <end position="297"/>
    </location>
</feature>
<evidence type="ECO:0000256" key="3">
    <source>
        <dbReference type="ARBA" id="ARBA00025466"/>
    </source>
</evidence>
<dbReference type="InterPro" id="IPR028002">
    <property type="entry name" value="Myb_DNA-bind_5"/>
</dbReference>
<keyword evidence="4" id="KW-0175">Coiled coil</keyword>
<evidence type="ECO:0000256" key="4">
    <source>
        <dbReference type="SAM" id="Coils"/>
    </source>
</evidence>
<name>A0AAV2BQB7_9ARAC</name>
<dbReference type="Pfam" id="PF13873">
    <property type="entry name" value="Myb_DNA-bind_5"/>
    <property type="match status" value="1"/>
</dbReference>
<feature type="coiled-coil region" evidence="4">
    <location>
        <begin position="322"/>
        <end position="357"/>
    </location>
</feature>
<evidence type="ECO:0000256" key="5">
    <source>
        <dbReference type="SAM" id="MobiDB-lite"/>
    </source>
</evidence>
<evidence type="ECO:0000256" key="1">
    <source>
        <dbReference type="ARBA" id="ARBA00011764"/>
    </source>
</evidence>
<feature type="compositionally biased region" description="Polar residues" evidence="5">
    <location>
        <begin position="163"/>
        <end position="196"/>
    </location>
</feature>
<protein>
    <recommendedName>
        <fullName evidence="2">Regulatory protein zeste</fullName>
    </recommendedName>
</protein>
<comment type="caution">
    <text evidence="7">The sequence shown here is derived from an EMBL/GenBank/DDBJ whole genome shotgun (WGS) entry which is preliminary data.</text>
</comment>
<keyword evidence="8" id="KW-1185">Reference proteome</keyword>
<reference evidence="7 8" key="1">
    <citation type="submission" date="2024-04" db="EMBL/GenBank/DDBJ databases">
        <authorList>
            <person name="Rising A."/>
            <person name="Reimegard J."/>
            <person name="Sonavane S."/>
            <person name="Akerstrom W."/>
            <person name="Nylinder S."/>
            <person name="Hedman E."/>
            <person name="Kallberg Y."/>
        </authorList>
    </citation>
    <scope>NUCLEOTIDE SEQUENCE [LARGE SCALE GENOMIC DNA]</scope>
</reference>
<feature type="compositionally biased region" description="Polar residues" evidence="5">
    <location>
        <begin position="230"/>
        <end position="250"/>
    </location>
</feature>
<feature type="domain" description="Myb/SANT-like DNA-binding" evidence="6">
    <location>
        <begin position="18"/>
        <end position="86"/>
    </location>
</feature>
<dbReference type="PANTHER" id="PTHR23098">
    <property type="entry name" value="AGAP001331-PA-RELATED"/>
    <property type="match status" value="1"/>
</dbReference>
<dbReference type="PANTHER" id="PTHR23098:SF23">
    <property type="entry name" value="MYB-RELATED TRANSCRIPTION FACTOR, PARTNER OF PROFILIN-LIKE ISOFORM X2-RELATED"/>
    <property type="match status" value="1"/>
</dbReference>